<evidence type="ECO:0000256" key="8">
    <source>
        <dbReference type="SAM" id="MobiDB-lite"/>
    </source>
</evidence>
<dbReference type="PANTHER" id="PTHR48083">
    <property type="entry name" value="MEDIUM-CHAIN SPECIFIC ACYL-COA DEHYDROGENASE, MITOCHONDRIAL-RELATED"/>
    <property type="match status" value="1"/>
</dbReference>
<evidence type="ECO:0000259" key="10">
    <source>
        <dbReference type="Pfam" id="PF02770"/>
    </source>
</evidence>
<dbReference type="Pfam" id="PF02770">
    <property type="entry name" value="Acyl-CoA_dh_M"/>
    <property type="match status" value="1"/>
</dbReference>
<keyword evidence="5 7" id="KW-0560">Oxidoreductase</keyword>
<dbReference type="Pfam" id="PF00441">
    <property type="entry name" value="Acyl-CoA_dh_1"/>
    <property type="match status" value="1"/>
</dbReference>
<dbReference type="InterPro" id="IPR013786">
    <property type="entry name" value="AcylCoA_DH/ox_N"/>
</dbReference>
<dbReference type="InterPro" id="IPR009075">
    <property type="entry name" value="AcylCo_DH/oxidase_C"/>
</dbReference>
<name>A0A917ZU38_9ACTN</name>
<dbReference type="InterPro" id="IPR036250">
    <property type="entry name" value="AcylCo_DH-like_C"/>
</dbReference>
<comment type="similarity">
    <text evidence="2 7">Belongs to the acyl-CoA dehydrogenase family.</text>
</comment>
<sequence length="670" mass="73028">MTAPSAPRSEPKPEGSGPGEPKAAGPRTDRPKVSEREARQVAEAAREQDWRKPSFAKELFLGRFRLDLIHPHPSPAPDDTARGEQFLKRLREFCEEKVDGRLIEREARIPDEVILGLKELGAFGMKIDPKYGGLGLTQVYYNKALALAGSVNGAIGALLSAHQSIGVPQPLKMFGTQEQKDTFLPRCARTDISAFLLTEPDVGSDPARLATTAVPTEDGSAYVLDGVKLWTTNGVVADLLVVMARVPRGEGHKGGITAFVVEADSEGITVENRNVFMGLRGLENGVTRFHRVIVPAENRIGPEGAGLKIALTTLNTGRLSLPAMCAGAGKWCLKIAREWSSAREQWGKPVAKHEAVAKKIAFIAATSFALEAVVDLASQMADEDRNDIRIEAALAKLYSSEKASLMADELVQIRGGRGFETAESLAARGERAVPAEQLLRDLRINRIFEGSTEIMHLLIAREAVDAHLSVAGDLIDPDKTLTDKAKAGAKAGGFYARWLPKLVTGPGQLPNSFAEFNPSGHPDLAAHLRYVERGSRKLARSTFYAMSRWQGRMESKQGFLSRIVDIGAELFAMSAACVRAEMLRSRGENGKAAYELADLFCRQARLRVEELFDRLWHNTDDLDNRAVRGILAGRYTWLEEGVLDTSGDGPWIADATPGPSTVPNVHRPVH</sequence>
<evidence type="ECO:0000256" key="5">
    <source>
        <dbReference type="ARBA" id="ARBA00023002"/>
    </source>
</evidence>
<dbReference type="InterPro" id="IPR050741">
    <property type="entry name" value="Acyl-CoA_dehydrogenase"/>
</dbReference>
<feature type="region of interest" description="Disordered" evidence="8">
    <location>
        <begin position="1"/>
        <end position="49"/>
    </location>
</feature>
<dbReference type="AlphaFoldDB" id="A0A917ZU38"/>
<dbReference type="RefSeq" id="WP_189133722.1">
    <property type="nucleotide sequence ID" value="NZ_BMMS01000021.1"/>
</dbReference>
<dbReference type="Gene3D" id="1.20.140.10">
    <property type="entry name" value="Butyryl-CoA Dehydrogenase, subunit A, domain 3"/>
    <property type="match status" value="2"/>
</dbReference>
<comment type="cofactor">
    <cofactor evidence="1 7">
        <name>FAD</name>
        <dbReference type="ChEBI" id="CHEBI:57692"/>
    </cofactor>
</comment>
<organism evidence="12 13">
    <name type="scientific">Wenjunlia tyrosinilytica</name>
    <dbReference type="NCBI Taxonomy" id="1544741"/>
    <lineage>
        <taxon>Bacteria</taxon>
        <taxon>Bacillati</taxon>
        <taxon>Actinomycetota</taxon>
        <taxon>Actinomycetes</taxon>
        <taxon>Kitasatosporales</taxon>
        <taxon>Streptomycetaceae</taxon>
        <taxon>Wenjunlia</taxon>
    </lineage>
</organism>
<evidence type="ECO:0000256" key="7">
    <source>
        <dbReference type="RuleBase" id="RU362125"/>
    </source>
</evidence>
<evidence type="ECO:0000256" key="2">
    <source>
        <dbReference type="ARBA" id="ARBA00009347"/>
    </source>
</evidence>
<dbReference type="Gene3D" id="2.40.110.10">
    <property type="entry name" value="Butyryl-CoA Dehydrogenase, subunit A, domain 2"/>
    <property type="match status" value="1"/>
</dbReference>
<dbReference type="Gene3D" id="1.10.540.10">
    <property type="entry name" value="Acyl-CoA dehydrogenase/oxidase, N-terminal domain"/>
    <property type="match status" value="1"/>
</dbReference>
<dbReference type="SUPFAM" id="SSF47203">
    <property type="entry name" value="Acyl-CoA dehydrogenase C-terminal domain-like"/>
    <property type="match status" value="1"/>
</dbReference>
<proteinExistence type="inferred from homology"/>
<dbReference type="FunFam" id="1.10.540.10:FF:000001">
    <property type="entry name" value="Very long-chain-specific acyl-CoA dehydrogenase, mitochondrial"/>
    <property type="match status" value="1"/>
</dbReference>
<comment type="catalytic activity">
    <reaction evidence="6">
        <text>a 2,3-saturated acyl-CoA + A = a 2,3-dehydroacyl-CoA + AH2</text>
        <dbReference type="Rhea" id="RHEA:48608"/>
        <dbReference type="ChEBI" id="CHEBI:13193"/>
        <dbReference type="ChEBI" id="CHEBI:17499"/>
        <dbReference type="ChEBI" id="CHEBI:60015"/>
        <dbReference type="ChEBI" id="CHEBI:65111"/>
    </reaction>
</comment>
<reference evidence="12" key="2">
    <citation type="submission" date="2020-09" db="EMBL/GenBank/DDBJ databases">
        <authorList>
            <person name="Sun Q."/>
            <person name="Zhou Y."/>
        </authorList>
    </citation>
    <scope>NUCLEOTIDE SEQUENCE</scope>
    <source>
        <strain evidence="12">CGMCC 4.7201</strain>
    </source>
</reference>
<dbReference type="GO" id="GO:0005737">
    <property type="term" value="C:cytoplasm"/>
    <property type="evidence" value="ECO:0007669"/>
    <property type="project" value="TreeGrafter"/>
</dbReference>
<evidence type="ECO:0000256" key="6">
    <source>
        <dbReference type="ARBA" id="ARBA00052546"/>
    </source>
</evidence>
<comment type="caution">
    <text evidence="12">The sequence shown here is derived from an EMBL/GenBank/DDBJ whole genome shotgun (WGS) entry which is preliminary data.</text>
</comment>
<keyword evidence="3 7" id="KW-0285">Flavoprotein</keyword>
<feature type="compositionally biased region" description="Basic and acidic residues" evidence="8">
    <location>
        <begin position="27"/>
        <end position="49"/>
    </location>
</feature>
<dbReference type="InterPro" id="IPR037069">
    <property type="entry name" value="AcylCoA_DH/ox_N_sf"/>
</dbReference>
<gene>
    <name evidence="12" type="ORF">GCM10012280_46480</name>
</gene>
<protein>
    <submittedName>
        <fullName evidence="12">Acyl-CoA dehydrogenase</fullName>
    </submittedName>
</protein>
<dbReference type="EMBL" id="BMMS01000021">
    <property type="protein sequence ID" value="GGO93599.1"/>
    <property type="molecule type" value="Genomic_DNA"/>
</dbReference>
<dbReference type="FunFam" id="1.20.140.10:FF:000019">
    <property type="entry name" value="Acyl-CoA dehydrogenase"/>
    <property type="match status" value="1"/>
</dbReference>
<evidence type="ECO:0000259" key="11">
    <source>
        <dbReference type="Pfam" id="PF02771"/>
    </source>
</evidence>
<keyword evidence="4 7" id="KW-0274">FAD</keyword>
<dbReference type="InterPro" id="IPR006091">
    <property type="entry name" value="Acyl-CoA_Oxase/DH_mid-dom"/>
</dbReference>
<feature type="domain" description="Acyl-CoA dehydrogenase/oxidase C-terminal" evidence="9">
    <location>
        <begin position="304"/>
        <end position="462"/>
    </location>
</feature>
<dbReference type="GO" id="GO:0033539">
    <property type="term" value="P:fatty acid beta-oxidation using acyl-CoA dehydrogenase"/>
    <property type="evidence" value="ECO:0007669"/>
    <property type="project" value="TreeGrafter"/>
</dbReference>
<dbReference type="GO" id="GO:0003995">
    <property type="term" value="F:acyl-CoA dehydrogenase activity"/>
    <property type="evidence" value="ECO:0007669"/>
    <property type="project" value="TreeGrafter"/>
</dbReference>
<evidence type="ECO:0000256" key="3">
    <source>
        <dbReference type="ARBA" id="ARBA00022630"/>
    </source>
</evidence>
<dbReference type="Pfam" id="PF02771">
    <property type="entry name" value="Acyl-CoA_dh_N"/>
    <property type="match status" value="1"/>
</dbReference>
<evidence type="ECO:0000256" key="4">
    <source>
        <dbReference type="ARBA" id="ARBA00022827"/>
    </source>
</evidence>
<dbReference type="InterPro" id="IPR046373">
    <property type="entry name" value="Acyl-CoA_Oxase/DH_mid-dom_sf"/>
</dbReference>
<evidence type="ECO:0000313" key="13">
    <source>
        <dbReference type="Proteomes" id="UP000641932"/>
    </source>
</evidence>
<reference evidence="12" key="1">
    <citation type="journal article" date="2014" name="Int. J. Syst. Evol. Microbiol.">
        <title>Complete genome sequence of Corynebacterium casei LMG S-19264T (=DSM 44701T), isolated from a smear-ripened cheese.</title>
        <authorList>
            <consortium name="US DOE Joint Genome Institute (JGI-PGF)"/>
            <person name="Walter F."/>
            <person name="Albersmeier A."/>
            <person name="Kalinowski J."/>
            <person name="Ruckert C."/>
        </authorList>
    </citation>
    <scope>NUCLEOTIDE SEQUENCE</scope>
    <source>
        <strain evidence="12">CGMCC 4.7201</strain>
    </source>
</reference>
<dbReference type="FunFam" id="2.40.110.10:FF:000023">
    <property type="entry name" value="Acyl-CoA dehydrogenase FadE10"/>
    <property type="match status" value="1"/>
</dbReference>
<evidence type="ECO:0000259" key="9">
    <source>
        <dbReference type="Pfam" id="PF00441"/>
    </source>
</evidence>
<feature type="domain" description="Acyl-CoA dehydrogenase/oxidase N-terminal" evidence="11">
    <location>
        <begin position="84"/>
        <end position="189"/>
    </location>
</feature>
<evidence type="ECO:0000313" key="12">
    <source>
        <dbReference type="EMBL" id="GGO93599.1"/>
    </source>
</evidence>
<evidence type="ECO:0000256" key="1">
    <source>
        <dbReference type="ARBA" id="ARBA00001974"/>
    </source>
</evidence>
<dbReference type="GO" id="GO:0050660">
    <property type="term" value="F:flavin adenine dinucleotide binding"/>
    <property type="evidence" value="ECO:0007669"/>
    <property type="project" value="InterPro"/>
</dbReference>
<keyword evidence="13" id="KW-1185">Reference proteome</keyword>
<feature type="domain" description="Acyl-CoA oxidase/dehydrogenase middle" evidence="10">
    <location>
        <begin position="194"/>
        <end position="292"/>
    </location>
</feature>
<dbReference type="InterPro" id="IPR009100">
    <property type="entry name" value="AcylCoA_DH/oxidase_NM_dom_sf"/>
</dbReference>
<dbReference type="PANTHER" id="PTHR48083:SF31">
    <property type="entry name" value="ACYL-COA DEHYDROGENASE FADE10-RELATED"/>
    <property type="match status" value="1"/>
</dbReference>
<accession>A0A917ZU38</accession>
<dbReference type="Proteomes" id="UP000641932">
    <property type="component" value="Unassembled WGS sequence"/>
</dbReference>
<dbReference type="SUPFAM" id="SSF56645">
    <property type="entry name" value="Acyl-CoA dehydrogenase NM domain-like"/>
    <property type="match status" value="1"/>
</dbReference>